<dbReference type="SMART" id="SM00353">
    <property type="entry name" value="HLH"/>
    <property type="match status" value="1"/>
</dbReference>
<proteinExistence type="predicted"/>
<accession>A0A922AD41</accession>
<evidence type="ECO:0000256" key="1">
    <source>
        <dbReference type="ARBA" id="ARBA00004123"/>
    </source>
</evidence>
<evidence type="ECO:0000256" key="6">
    <source>
        <dbReference type="SAM" id="MobiDB-lite"/>
    </source>
</evidence>
<protein>
    <recommendedName>
        <fullName evidence="7">BHLH domain-containing protein</fullName>
    </recommendedName>
</protein>
<feature type="region of interest" description="Disordered" evidence="6">
    <location>
        <begin position="66"/>
        <end position="100"/>
    </location>
</feature>
<dbReference type="InterPro" id="IPR044283">
    <property type="entry name" value="FAMA/SPEECHLESS/MUTE-like"/>
</dbReference>
<comment type="caution">
    <text evidence="8">The sequence shown here is derived from an EMBL/GenBank/DDBJ whole genome shotgun (WGS) entry which is preliminary data.</text>
</comment>
<dbReference type="InterPro" id="IPR011598">
    <property type="entry name" value="bHLH_dom"/>
</dbReference>
<comment type="subcellular location">
    <subcellularLocation>
        <location evidence="1">Nucleus</location>
    </subcellularLocation>
</comment>
<gene>
    <name evidence="8" type="ORF">I3842_14G079300</name>
</gene>
<name>A0A922AD41_CARIL</name>
<sequence length="355" mass="39902">MVLRSVEMDYFLSDFYEELEFGDTNFCLAQDHVDDDLFSFFENGLEDMVGFHDLPKTNHEAVLDHFSKRGRQETTSVPKSKRPKLRAPAAEANPSEEENLLEEQQRMSHIAVERNRRKQMKDSLSVLRSLMPHFYVKRGDQASIIAGAIDYINEMHQVLKSLEDRKHRKVNYMSEVRISPKLQAQQVSSPRPSPARSRIKLPPCPRLNLAVSPRTPQPCSPYKPWLHQAVGYLSPATTMATSLEPSLSRSSSSTTSSINESTITVNELAANSKSPIAEVEVNFSGPNLLLKTVSPRIPGQALKIISALEELSLQILHLSIRTVEETVVNSFTIEVGIECQLSAEELAQQIQQTFS</sequence>
<dbReference type="PROSITE" id="PS50888">
    <property type="entry name" value="BHLH"/>
    <property type="match status" value="1"/>
</dbReference>
<dbReference type="EMBL" id="CM031838">
    <property type="protein sequence ID" value="KAG6678410.1"/>
    <property type="molecule type" value="Genomic_DNA"/>
</dbReference>
<dbReference type="GO" id="GO:0003700">
    <property type="term" value="F:DNA-binding transcription factor activity"/>
    <property type="evidence" value="ECO:0007669"/>
    <property type="project" value="InterPro"/>
</dbReference>
<evidence type="ECO:0000313" key="8">
    <source>
        <dbReference type="EMBL" id="KAG6678410.1"/>
    </source>
</evidence>
<dbReference type="PANTHER" id="PTHR46684:SF4">
    <property type="entry name" value="TRANSCRIPTION FACTOR SPEECHLESS"/>
    <property type="match status" value="1"/>
</dbReference>
<evidence type="ECO:0000256" key="3">
    <source>
        <dbReference type="ARBA" id="ARBA00023125"/>
    </source>
</evidence>
<dbReference type="Pfam" id="PF00010">
    <property type="entry name" value="HLH"/>
    <property type="match status" value="1"/>
</dbReference>
<evidence type="ECO:0000259" key="7">
    <source>
        <dbReference type="PROSITE" id="PS50888"/>
    </source>
</evidence>
<dbReference type="GO" id="GO:0010052">
    <property type="term" value="P:guard cell differentiation"/>
    <property type="evidence" value="ECO:0007669"/>
    <property type="project" value="InterPro"/>
</dbReference>
<dbReference type="GO" id="GO:0003677">
    <property type="term" value="F:DNA binding"/>
    <property type="evidence" value="ECO:0007669"/>
    <property type="project" value="UniProtKB-KW"/>
</dbReference>
<evidence type="ECO:0000256" key="2">
    <source>
        <dbReference type="ARBA" id="ARBA00023015"/>
    </source>
</evidence>
<reference evidence="8" key="1">
    <citation type="submission" date="2021-01" db="EMBL/GenBank/DDBJ databases">
        <authorList>
            <person name="Lovell J.T."/>
            <person name="Bentley N."/>
            <person name="Bhattarai G."/>
            <person name="Jenkins J.W."/>
            <person name="Sreedasyam A."/>
            <person name="Alarcon Y."/>
            <person name="Bock C."/>
            <person name="Boston L."/>
            <person name="Carlson J."/>
            <person name="Cervantes K."/>
            <person name="Clermont K."/>
            <person name="Krom N."/>
            <person name="Kubenka K."/>
            <person name="Mamidi S."/>
            <person name="Mattison C."/>
            <person name="Monteros M."/>
            <person name="Pisani C."/>
            <person name="Plott C."/>
            <person name="Rajasekar S."/>
            <person name="Rhein H.S."/>
            <person name="Rohla C."/>
            <person name="Song M."/>
            <person name="Hilaire R.S."/>
            <person name="Shu S."/>
            <person name="Wells L."/>
            <person name="Wang X."/>
            <person name="Webber J."/>
            <person name="Heerema R.J."/>
            <person name="Klein P."/>
            <person name="Conner P."/>
            <person name="Grauke L."/>
            <person name="Grimwood J."/>
            <person name="Schmutz J."/>
            <person name="Randall J.J."/>
        </authorList>
    </citation>
    <scope>NUCLEOTIDE SEQUENCE</scope>
    <source>
        <tissue evidence="8">Leaf</tissue>
    </source>
</reference>
<feature type="domain" description="BHLH" evidence="7">
    <location>
        <begin position="104"/>
        <end position="155"/>
    </location>
</feature>
<dbReference type="AlphaFoldDB" id="A0A922AD41"/>
<evidence type="ECO:0000256" key="5">
    <source>
        <dbReference type="ARBA" id="ARBA00023242"/>
    </source>
</evidence>
<feature type="non-terminal residue" evidence="8">
    <location>
        <position position="355"/>
    </location>
</feature>
<dbReference type="GO" id="GO:0046983">
    <property type="term" value="F:protein dimerization activity"/>
    <property type="evidence" value="ECO:0007669"/>
    <property type="project" value="InterPro"/>
</dbReference>
<keyword evidence="2" id="KW-0805">Transcription regulation</keyword>
<dbReference type="Proteomes" id="UP000811246">
    <property type="component" value="Chromosome 14"/>
</dbReference>
<keyword evidence="4" id="KW-0804">Transcription</keyword>
<organism evidence="8 9">
    <name type="scientific">Carya illinoinensis</name>
    <name type="common">Pecan</name>
    <dbReference type="NCBI Taxonomy" id="32201"/>
    <lineage>
        <taxon>Eukaryota</taxon>
        <taxon>Viridiplantae</taxon>
        <taxon>Streptophyta</taxon>
        <taxon>Embryophyta</taxon>
        <taxon>Tracheophyta</taxon>
        <taxon>Spermatophyta</taxon>
        <taxon>Magnoliopsida</taxon>
        <taxon>eudicotyledons</taxon>
        <taxon>Gunneridae</taxon>
        <taxon>Pentapetalae</taxon>
        <taxon>rosids</taxon>
        <taxon>fabids</taxon>
        <taxon>Fagales</taxon>
        <taxon>Juglandaceae</taxon>
        <taxon>Carya</taxon>
    </lineage>
</organism>
<keyword evidence="3" id="KW-0238">DNA-binding</keyword>
<dbReference type="GO" id="GO:0005634">
    <property type="term" value="C:nucleus"/>
    <property type="evidence" value="ECO:0007669"/>
    <property type="project" value="UniProtKB-SubCell"/>
</dbReference>
<dbReference type="PANTHER" id="PTHR46684">
    <property type="entry name" value="TRANSCRIPTION FACTOR FAMA"/>
    <property type="match status" value="1"/>
</dbReference>
<dbReference type="GO" id="GO:0045893">
    <property type="term" value="P:positive regulation of DNA-templated transcription"/>
    <property type="evidence" value="ECO:0007669"/>
    <property type="project" value="TreeGrafter"/>
</dbReference>
<keyword evidence="5" id="KW-0539">Nucleus</keyword>
<evidence type="ECO:0000256" key="4">
    <source>
        <dbReference type="ARBA" id="ARBA00023163"/>
    </source>
</evidence>
<evidence type="ECO:0000313" key="9">
    <source>
        <dbReference type="Proteomes" id="UP000811246"/>
    </source>
</evidence>